<dbReference type="InterPro" id="IPR003489">
    <property type="entry name" value="RHF/RaiA"/>
</dbReference>
<comment type="similarity">
    <text evidence="3">Belongs to the HPF/YfiA ribosome-associated protein family. Long HPF subfamily.</text>
</comment>
<evidence type="ECO:0000256" key="3">
    <source>
        <dbReference type="HAMAP-Rule" id="MF_00839"/>
    </source>
</evidence>
<feature type="domain" description="Sigma 54 modulation/S30EA ribosomal protein C-terminal" evidence="4">
    <location>
        <begin position="126"/>
        <end position="179"/>
    </location>
</feature>
<dbReference type="GO" id="GO:0022627">
    <property type="term" value="C:cytosolic small ribosomal subunit"/>
    <property type="evidence" value="ECO:0007669"/>
    <property type="project" value="TreeGrafter"/>
</dbReference>
<dbReference type="AlphaFoldDB" id="A0A848BDM4"/>
<dbReference type="InterPro" id="IPR032528">
    <property type="entry name" value="Ribosom_S30AE_C"/>
</dbReference>
<comment type="subunit">
    <text evidence="3">Interacts with 100S ribosomes.</text>
</comment>
<dbReference type="GO" id="GO:0043024">
    <property type="term" value="F:ribosomal small subunit binding"/>
    <property type="evidence" value="ECO:0007669"/>
    <property type="project" value="TreeGrafter"/>
</dbReference>
<dbReference type="NCBIfam" id="TIGR00741">
    <property type="entry name" value="yfiA"/>
    <property type="match status" value="1"/>
</dbReference>
<evidence type="ECO:0000313" key="6">
    <source>
        <dbReference type="Proteomes" id="UP000543804"/>
    </source>
</evidence>
<dbReference type="InterPro" id="IPR050574">
    <property type="entry name" value="HPF/YfiA_ribosome-assoc"/>
</dbReference>
<protein>
    <recommendedName>
        <fullName evidence="3">Ribosome hibernation promoting factor</fullName>
        <shortName evidence="3">HPF</shortName>
    </recommendedName>
</protein>
<dbReference type="GO" id="GO:0045900">
    <property type="term" value="P:negative regulation of translational elongation"/>
    <property type="evidence" value="ECO:0007669"/>
    <property type="project" value="TreeGrafter"/>
</dbReference>
<dbReference type="SUPFAM" id="SSF69754">
    <property type="entry name" value="Ribosome binding protein Y (YfiA homologue)"/>
    <property type="match status" value="1"/>
</dbReference>
<dbReference type="FunFam" id="3.30.505.50:FF:000001">
    <property type="entry name" value="Ribosome hibernation promoting factor"/>
    <property type="match status" value="1"/>
</dbReference>
<name>A0A848BDM4_9FIRM</name>
<evidence type="ECO:0000313" key="5">
    <source>
        <dbReference type="EMBL" id="NMD99131.1"/>
    </source>
</evidence>
<keyword evidence="1 3" id="KW-0963">Cytoplasm</keyword>
<comment type="subcellular location">
    <subcellularLocation>
        <location evidence="3">Cytoplasm</location>
    </subcellularLocation>
</comment>
<sequence length="184" mass="21132">MATFTVRGKNIEITPSLREYVEKRVGKVTKYFEHVGEITVLLTVSKGRHIVEVTVPIQGGIVLRGEEATMDMYTSIDLVVEKLERQIHKQKTKLSRRLRGGSLKTEVIEAQEKEHPVDQRDASPEYPVVKTKRFVVKPMDVQEAIMQMNLLDHNFFVFRDAETEEVNVVYRRNDGNYGLIESGN</sequence>
<dbReference type="Pfam" id="PF16321">
    <property type="entry name" value="Ribosom_S30AE_C"/>
    <property type="match status" value="1"/>
</dbReference>
<keyword evidence="6" id="KW-1185">Reference proteome</keyword>
<gene>
    <name evidence="5" type="primary">raiA</name>
    <name evidence="3" type="synonym">hpf</name>
    <name evidence="5" type="ORF">HF878_06550</name>
</gene>
<evidence type="ECO:0000256" key="2">
    <source>
        <dbReference type="ARBA" id="ARBA00022845"/>
    </source>
</evidence>
<comment type="function">
    <text evidence="3">Required for dimerization of active 70S ribosomes into 100S ribosomes in stationary phase; 100S ribosomes are translationally inactive and sometimes present during exponential growth.</text>
</comment>
<evidence type="ECO:0000259" key="4">
    <source>
        <dbReference type="Pfam" id="PF16321"/>
    </source>
</evidence>
<comment type="caution">
    <text evidence="5">The sequence shown here is derived from an EMBL/GenBank/DDBJ whole genome shotgun (WGS) entry which is preliminary data.</text>
</comment>
<evidence type="ECO:0000256" key="1">
    <source>
        <dbReference type="ARBA" id="ARBA00022490"/>
    </source>
</evidence>
<organism evidence="5 6">
    <name type="scientific">Selenomonas bovis</name>
    <dbReference type="NCBI Taxonomy" id="416586"/>
    <lineage>
        <taxon>Bacteria</taxon>
        <taxon>Bacillati</taxon>
        <taxon>Bacillota</taxon>
        <taxon>Negativicutes</taxon>
        <taxon>Selenomonadales</taxon>
        <taxon>Selenomonadaceae</taxon>
        <taxon>Selenomonas</taxon>
    </lineage>
</organism>
<proteinExistence type="inferred from homology"/>
<dbReference type="HAMAP" id="MF_00839">
    <property type="entry name" value="HPF"/>
    <property type="match status" value="1"/>
</dbReference>
<dbReference type="RefSeq" id="WP_020700460.1">
    <property type="nucleotide sequence ID" value="NZ_DBGAXS010000034.1"/>
</dbReference>
<dbReference type="InterPro" id="IPR034694">
    <property type="entry name" value="HPF_long/plastid"/>
</dbReference>
<dbReference type="InterPro" id="IPR036567">
    <property type="entry name" value="RHF-like"/>
</dbReference>
<dbReference type="Pfam" id="PF02482">
    <property type="entry name" value="Ribosomal_S30AE"/>
    <property type="match status" value="1"/>
</dbReference>
<dbReference type="Proteomes" id="UP000543804">
    <property type="component" value="Unassembled WGS sequence"/>
</dbReference>
<dbReference type="CDD" id="cd00552">
    <property type="entry name" value="RaiA"/>
    <property type="match status" value="1"/>
</dbReference>
<dbReference type="EMBL" id="JABAFA010000020">
    <property type="protein sequence ID" value="NMD99131.1"/>
    <property type="molecule type" value="Genomic_DNA"/>
</dbReference>
<dbReference type="PANTHER" id="PTHR33231:SF1">
    <property type="entry name" value="30S RIBOSOMAL PROTEIN"/>
    <property type="match status" value="1"/>
</dbReference>
<dbReference type="PANTHER" id="PTHR33231">
    <property type="entry name" value="30S RIBOSOMAL PROTEIN"/>
    <property type="match status" value="1"/>
</dbReference>
<keyword evidence="2 3" id="KW-0810">Translation regulation</keyword>
<dbReference type="InterPro" id="IPR038416">
    <property type="entry name" value="Ribosom_S30AE_C_sf"/>
</dbReference>
<dbReference type="Gene3D" id="3.30.160.100">
    <property type="entry name" value="Ribosome hibernation promotion factor-like"/>
    <property type="match status" value="1"/>
</dbReference>
<accession>A0A848BDM4</accession>
<reference evidence="5 6" key="1">
    <citation type="submission" date="2020-04" db="EMBL/GenBank/DDBJ databases">
        <authorList>
            <person name="Hitch T.C.A."/>
            <person name="Wylensek D."/>
            <person name="Clavel T."/>
        </authorList>
    </citation>
    <scope>NUCLEOTIDE SEQUENCE [LARGE SCALE GENOMIC DNA]</scope>
    <source>
        <strain evidence="5 6">PG-130-P53-12</strain>
    </source>
</reference>
<dbReference type="Gene3D" id="3.30.505.50">
    <property type="entry name" value="Sigma 54 modulation/S30EA ribosomal protein, C-terminal domain"/>
    <property type="match status" value="1"/>
</dbReference>